<dbReference type="Gene3D" id="2.60.120.620">
    <property type="entry name" value="q2cbj1_9rhob like domain"/>
    <property type="match status" value="1"/>
</dbReference>
<name>A0A6J6MIB1_9ZZZZ</name>
<protein>
    <submittedName>
        <fullName evidence="1">Unannotated protein</fullName>
    </submittedName>
</protein>
<evidence type="ECO:0000313" key="1">
    <source>
        <dbReference type="EMBL" id="CAB4673960.1"/>
    </source>
</evidence>
<reference evidence="1" key="1">
    <citation type="submission" date="2020-05" db="EMBL/GenBank/DDBJ databases">
        <authorList>
            <person name="Chiriac C."/>
            <person name="Salcher M."/>
            <person name="Ghai R."/>
            <person name="Kavagutti S V."/>
        </authorList>
    </citation>
    <scope>NUCLEOTIDE SEQUENCE</scope>
</reference>
<dbReference type="AlphaFoldDB" id="A0A6J6MIB1"/>
<organism evidence="1">
    <name type="scientific">freshwater metagenome</name>
    <dbReference type="NCBI Taxonomy" id="449393"/>
    <lineage>
        <taxon>unclassified sequences</taxon>
        <taxon>metagenomes</taxon>
        <taxon>ecological metagenomes</taxon>
    </lineage>
</organism>
<dbReference type="EMBL" id="CAEZWU010000145">
    <property type="protein sequence ID" value="CAB4673960.1"/>
    <property type="molecule type" value="Genomic_DNA"/>
</dbReference>
<accession>A0A6J6MIB1</accession>
<proteinExistence type="predicted"/>
<dbReference type="SUPFAM" id="SSF51197">
    <property type="entry name" value="Clavaminate synthase-like"/>
    <property type="match status" value="1"/>
</dbReference>
<sequence>MTLVPISRGDITVHNEGVLHGSGGNYSTGSWRRAYIVAFRTDETISAERALGFTHSHNDNIEVLDAVDGLHAKPSAGAQASGETVT</sequence>
<gene>
    <name evidence="1" type="ORF">UFOPK2292_00959</name>
</gene>